<name>A0A4P9XLY2_9FUNG</name>
<dbReference type="OrthoDB" id="2159336at2759"/>
<evidence type="ECO:0000256" key="3">
    <source>
        <dbReference type="SAM" id="MobiDB-lite"/>
    </source>
</evidence>
<feature type="compositionally biased region" description="Polar residues" evidence="3">
    <location>
        <begin position="296"/>
        <end position="319"/>
    </location>
</feature>
<dbReference type="InterPro" id="IPR027267">
    <property type="entry name" value="AH/BAR_dom_sf"/>
</dbReference>
<dbReference type="Gene3D" id="2.30.30.40">
    <property type="entry name" value="SH3 Domains"/>
    <property type="match status" value="2"/>
</dbReference>
<dbReference type="SMART" id="SM00326">
    <property type="entry name" value="SH3"/>
    <property type="match status" value="2"/>
</dbReference>
<dbReference type="InterPro" id="IPR004148">
    <property type="entry name" value="BAR_dom"/>
</dbReference>
<dbReference type="PANTHER" id="PTHR47174:SF1">
    <property type="entry name" value="REDUCED VIABILITY UPON STARVATION PROTEIN 167"/>
    <property type="match status" value="1"/>
</dbReference>
<feature type="domain" description="SH3" evidence="4">
    <location>
        <begin position="503"/>
        <end position="562"/>
    </location>
</feature>
<dbReference type="Pfam" id="PF03114">
    <property type="entry name" value="BAR"/>
    <property type="match status" value="1"/>
</dbReference>
<feature type="compositionally biased region" description="Low complexity" evidence="3">
    <location>
        <begin position="449"/>
        <end position="466"/>
    </location>
</feature>
<dbReference type="FunFam" id="2.30.30.40:FF:000100">
    <property type="entry name" value="SH3 domain-containing YSC84-like protein 1"/>
    <property type="match status" value="2"/>
</dbReference>
<proteinExistence type="predicted"/>
<evidence type="ECO:0008006" key="8">
    <source>
        <dbReference type="Google" id="ProtNLM"/>
    </source>
</evidence>
<dbReference type="Gene3D" id="1.20.1270.60">
    <property type="entry name" value="Arfaptin homology (AH) domain/BAR domain"/>
    <property type="match status" value="1"/>
</dbReference>
<dbReference type="InterPro" id="IPR046982">
    <property type="entry name" value="BIN3/RVS161-like"/>
</dbReference>
<dbReference type="EMBL" id="KZ992797">
    <property type="protein sequence ID" value="RKP06898.1"/>
    <property type="molecule type" value="Genomic_DNA"/>
</dbReference>
<dbReference type="SUPFAM" id="SSF103657">
    <property type="entry name" value="BAR/IMD domain-like"/>
    <property type="match status" value="1"/>
</dbReference>
<dbReference type="GO" id="GO:0015629">
    <property type="term" value="C:actin cytoskeleton"/>
    <property type="evidence" value="ECO:0007669"/>
    <property type="project" value="TreeGrafter"/>
</dbReference>
<sequence length="562" mass="61328">MSWKGLKKNLVRLPAMLRESTGRAQETHDAEYDYLAKRFTDFQSSAQRLNKDATVYRDAIKGLLEHEKDFAETLSDLYRPLTTNPTESGQVDGQPVGGQANPQAMQAVEQYVDVMREVHRIVLPELTALDTKVIAPTKELLQVIKSVQKTMEKRDRKRLDYDRHNSTFQSLSQKTERSLNDEKKYRQAEQSVNEASDVFQYINTQLKNELPQLLNLRIRFITPCFRSFCQLQGKINTQIHTQLQQLLTLASVDYTHTATDGYQMRSKEVEEILTSIQGIAGNTMSLSRSMSRPPSGQSSQVGSRTASRMASPFQSSGKGSPSVGPDAATPLAAPNVRGELGGVSSPLAKGMPALPPKPPGASHAGHVIALYDFNGQSDGDLSFRAGDRIDIITRTDKTDDWWTGRVGHKTGLFPANYVKDDSGPSVPAAGSSSQGAPNAGDASPPPPYAAASASPSVGSSTSTPAVVDEKKRAPLPTMSSFGDVVSAATASRSPFHDASEHTPHASHVVALFDFPAQQPGDLGFRRGDRIEVLNRSDNVEDWWTGRLNGKEGMFPGNYVKDA</sequence>
<feature type="region of interest" description="Disordered" evidence="3">
    <location>
        <begin position="285"/>
        <end position="361"/>
    </location>
</feature>
<dbReference type="PROSITE" id="PS51021">
    <property type="entry name" value="BAR"/>
    <property type="match status" value="1"/>
</dbReference>
<protein>
    <recommendedName>
        <fullName evidence="8">BAR domain-containing protein</fullName>
    </recommendedName>
</protein>
<keyword evidence="7" id="KW-1185">Reference proteome</keyword>
<dbReference type="PROSITE" id="PS50002">
    <property type="entry name" value="SH3"/>
    <property type="match status" value="2"/>
</dbReference>
<feature type="compositionally biased region" description="Low complexity" evidence="3">
    <location>
        <begin position="423"/>
        <end position="442"/>
    </location>
</feature>
<evidence type="ECO:0000313" key="6">
    <source>
        <dbReference type="EMBL" id="RKP06898.1"/>
    </source>
</evidence>
<dbReference type="STRING" id="78915.A0A4P9XLY2"/>
<dbReference type="GO" id="GO:0008289">
    <property type="term" value="F:lipid binding"/>
    <property type="evidence" value="ECO:0007669"/>
    <property type="project" value="TreeGrafter"/>
</dbReference>
<feature type="compositionally biased region" description="Low complexity" evidence="3">
    <location>
        <begin position="285"/>
        <end position="295"/>
    </location>
</feature>
<evidence type="ECO:0000259" key="5">
    <source>
        <dbReference type="PROSITE" id="PS51021"/>
    </source>
</evidence>
<dbReference type="SUPFAM" id="SSF50044">
    <property type="entry name" value="SH3-domain"/>
    <property type="match status" value="2"/>
</dbReference>
<organism evidence="6 7">
    <name type="scientific">Thamnocephalis sphaerospora</name>
    <dbReference type="NCBI Taxonomy" id="78915"/>
    <lineage>
        <taxon>Eukaryota</taxon>
        <taxon>Fungi</taxon>
        <taxon>Fungi incertae sedis</taxon>
        <taxon>Zoopagomycota</taxon>
        <taxon>Zoopagomycotina</taxon>
        <taxon>Zoopagomycetes</taxon>
        <taxon>Zoopagales</taxon>
        <taxon>Sigmoideomycetaceae</taxon>
        <taxon>Thamnocephalis</taxon>
    </lineage>
</organism>
<evidence type="ECO:0000256" key="2">
    <source>
        <dbReference type="PROSITE-ProRule" id="PRU00192"/>
    </source>
</evidence>
<gene>
    <name evidence="6" type="ORF">THASP1DRAFT_31287</name>
</gene>
<feature type="domain" description="BAR" evidence="5">
    <location>
        <begin position="17"/>
        <end position="256"/>
    </location>
</feature>
<dbReference type="InterPro" id="IPR001452">
    <property type="entry name" value="SH3_domain"/>
</dbReference>
<feature type="domain" description="SH3" evidence="4">
    <location>
        <begin position="362"/>
        <end position="423"/>
    </location>
</feature>
<dbReference type="Pfam" id="PF00018">
    <property type="entry name" value="SH3_1"/>
    <property type="match status" value="2"/>
</dbReference>
<evidence type="ECO:0000313" key="7">
    <source>
        <dbReference type="Proteomes" id="UP000271241"/>
    </source>
</evidence>
<dbReference type="InterPro" id="IPR036028">
    <property type="entry name" value="SH3-like_dom_sf"/>
</dbReference>
<dbReference type="GO" id="GO:0006897">
    <property type="term" value="P:endocytosis"/>
    <property type="evidence" value="ECO:0007669"/>
    <property type="project" value="InterPro"/>
</dbReference>
<dbReference type="PRINTS" id="PR00452">
    <property type="entry name" value="SH3DOMAIN"/>
</dbReference>
<evidence type="ECO:0000259" key="4">
    <source>
        <dbReference type="PROSITE" id="PS50002"/>
    </source>
</evidence>
<feature type="region of interest" description="Disordered" evidence="3">
    <location>
        <begin position="422"/>
        <end position="479"/>
    </location>
</feature>
<dbReference type="GO" id="GO:1990528">
    <property type="term" value="C:Rvs161p-Rvs167p complex"/>
    <property type="evidence" value="ECO:0007669"/>
    <property type="project" value="TreeGrafter"/>
</dbReference>
<evidence type="ECO:0000256" key="1">
    <source>
        <dbReference type="ARBA" id="ARBA00022443"/>
    </source>
</evidence>
<dbReference type="CDD" id="cd07599">
    <property type="entry name" value="BAR_Rvs167p"/>
    <property type="match status" value="1"/>
</dbReference>
<accession>A0A4P9XLY2</accession>
<dbReference type="AlphaFoldDB" id="A0A4P9XLY2"/>
<dbReference type="GO" id="GO:0097320">
    <property type="term" value="P:plasma membrane tubulation"/>
    <property type="evidence" value="ECO:0007669"/>
    <property type="project" value="TreeGrafter"/>
</dbReference>
<keyword evidence="1 2" id="KW-0728">SH3 domain</keyword>
<dbReference type="PANTHER" id="PTHR47174">
    <property type="entry name" value="BRIDGING INTEGRATOR 3"/>
    <property type="match status" value="1"/>
</dbReference>
<dbReference type="Proteomes" id="UP000271241">
    <property type="component" value="Unassembled WGS sequence"/>
</dbReference>
<dbReference type="GO" id="GO:0031097">
    <property type="term" value="C:medial cortex"/>
    <property type="evidence" value="ECO:0007669"/>
    <property type="project" value="TreeGrafter"/>
</dbReference>
<dbReference type="GO" id="GO:0051666">
    <property type="term" value="P:actin cortical patch localization"/>
    <property type="evidence" value="ECO:0007669"/>
    <property type="project" value="InterPro"/>
</dbReference>
<dbReference type="PRINTS" id="PR00499">
    <property type="entry name" value="P67PHOX"/>
</dbReference>
<reference evidence="7" key="1">
    <citation type="journal article" date="2018" name="Nat. Microbiol.">
        <title>Leveraging single-cell genomics to expand the fungal tree of life.</title>
        <authorList>
            <person name="Ahrendt S.R."/>
            <person name="Quandt C.A."/>
            <person name="Ciobanu D."/>
            <person name="Clum A."/>
            <person name="Salamov A."/>
            <person name="Andreopoulos B."/>
            <person name="Cheng J.F."/>
            <person name="Woyke T."/>
            <person name="Pelin A."/>
            <person name="Henrissat B."/>
            <person name="Reynolds N.K."/>
            <person name="Benny G.L."/>
            <person name="Smith M.E."/>
            <person name="James T.Y."/>
            <person name="Grigoriev I.V."/>
        </authorList>
    </citation>
    <scope>NUCLEOTIDE SEQUENCE [LARGE SCALE GENOMIC DNA]</scope>
    <source>
        <strain evidence="7">RSA 1356</strain>
    </source>
</reference>
<dbReference type="SMART" id="SM00721">
    <property type="entry name" value="BAR"/>
    <property type="match status" value="1"/>
</dbReference>
<dbReference type="GO" id="GO:0043332">
    <property type="term" value="C:mating projection tip"/>
    <property type="evidence" value="ECO:0007669"/>
    <property type="project" value="TreeGrafter"/>
</dbReference>